<dbReference type="Pfam" id="PF08843">
    <property type="entry name" value="AbiEii"/>
    <property type="match status" value="1"/>
</dbReference>
<dbReference type="EMBL" id="CP119311">
    <property type="protein sequence ID" value="WEK38376.1"/>
    <property type="molecule type" value="Genomic_DNA"/>
</dbReference>
<dbReference type="GO" id="GO:0016740">
    <property type="term" value="F:transferase activity"/>
    <property type="evidence" value="ECO:0007669"/>
    <property type="project" value="UniProtKB-KW"/>
</dbReference>
<gene>
    <name evidence="1" type="ORF">P0Y53_12795</name>
</gene>
<dbReference type="Proteomes" id="UP001220610">
    <property type="component" value="Chromosome"/>
</dbReference>
<name>A0AAJ6BKE7_9BACT</name>
<evidence type="ECO:0000313" key="2">
    <source>
        <dbReference type="Proteomes" id="UP001220610"/>
    </source>
</evidence>
<dbReference type="Gene3D" id="3.30.460.40">
    <property type="match status" value="1"/>
</dbReference>
<organism evidence="1 2">
    <name type="scientific">Candidatus Pseudobacter hemicellulosilyticus</name>
    <dbReference type="NCBI Taxonomy" id="3121375"/>
    <lineage>
        <taxon>Bacteria</taxon>
        <taxon>Pseudomonadati</taxon>
        <taxon>Bacteroidota</taxon>
        <taxon>Chitinophagia</taxon>
        <taxon>Chitinophagales</taxon>
        <taxon>Chitinophagaceae</taxon>
        <taxon>Pseudobacter</taxon>
    </lineage>
</organism>
<reference evidence="1" key="1">
    <citation type="submission" date="2023-03" db="EMBL/GenBank/DDBJ databases">
        <title>Andean soil-derived lignocellulolytic bacterial consortium as a source of novel taxa and putative plastic-active enzymes.</title>
        <authorList>
            <person name="Diaz-Garcia L."/>
            <person name="Chuvochina M."/>
            <person name="Feuerriegel G."/>
            <person name="Bunk B."/>
            <person name="Sproer C."/>
            <person name="Streit W.R."/>
            <person name="Rodriguez L.M."/>
            <person name="Overmann J."/>
            <person name="Jimenez D.J."/>
        </authorList>
    </citation>
    <scope>NUCLEOTIDE SEQUENCE</scope>
    <source>
        <strain evidence="1">MAG 7</strain>
    </source>
</reference>
<protein>
    <submittedName>
        <fullName evidence="1">Nucleotidyl transferase AbiEii/AbiGii toxin family protein</fullName>
    </submittedName>
</protein>
<sequence>MKQLKQPQLKEVLDTLEEVFRELGIDFYMLGATAKEYWYRQGNKLMRQTRDIDFAVLVSGREMYKAVRERLKDHQFAVIRENDFAMHSPNGLQVDLLPFGEISINDDLSVASEALTNMSVNGFMEVYEAGTVTAEMETGHSFKAATLPAILLLKLIAYDDRPEQRQKDARDAASIIQHYFDLQPDHIYEHNDLFDENAQYSELPEIAAIVIGREIKKMCQKNPALKTRLASILAGHITKGQRSSFVKQMVAETRKPVDEMLRQLTALQTGLL</sequence>
<proteinExistence type="predicted"/>
<evidence type="ECO:0000313" key="1">
    <source>
        <dbReference type="EMBL" id="WEK38376.1"/>
    </source>
</evidence>
<dbReference type="InterPro" id="IPR014942">
    <property type="entry name" value="AbiEii"/>
</dbReference>
<dbReference type="AlphaFoldDB" id="A0AAJ6BKE7"/>
<keyword evidence="1" id="KW-0808">Transferase</keyword>
<accession>A0AAJ6BKE7</accession>